<evidence type="ECO:0000313" key="5">
    <source>
        <dbReference type="EMBL" id="QHT29002.1"/>
    </source>
</evidence>
<evidence type="ECO:0000259" key="3">
    <source>
        <dbReference type="Pfam" id="PF00705"/>
    </source>
</evidence>
<sequence>MTELDSNQSNNSQESKYLFELKTVQSSAFRILVEALKEILTDANIELDSTGLKIMTMDPSHTVLIHLKLDASKFEKFVCPNKITIGISMMCLFKLIKTMNNNATLTLYMDKDDTNKLGINIENGDKNSLTKYKLNLMDLPQETIDIPPAVFESVLTMPSTDFQKISRDMFNIADNMEIKSVSNQLIFSCKGDYAEQETLLGETQNGMVFLQNNNPDDVIQGIFSLKHLVLFTKCSNLCNSIELYLKNDYPLIIKYNVASLGSIRLCLAPKNND</sequence>
<dbReference type="GO" id="GO:0019985">
    <property type="term" value="P:translesion synthesis"/>
    <property type="evidence" value="ECO:0007669"/>
    <property type="project" value="TreeGrafter"/>
</dbReference>
<dbReference type="Gene3D" id="3.70.10.10">
    <property type="match status" value="1"/>
</dbReference>
<dbReference type="NCBIfam" id="TIGR00590">
    <property type="entry name" value="pcna"/>
    <property type="match status" value="1"/>
</dbReference>
<comment type="similarity">
    <text evidence="1">Belongs to the PCNA family.</text>
</comment>
<dbReference type="Pfam" id="PF00705">
    <property type="entry name" value="PCNA_N"/>
    <property type="match status" value="1"/>
</dbReference>
<dbReference type="AlphaFoldDB" id="A0A6C0EJV3"/>
<dbReference type="CDD" id="cd00577">
    <property type="entry name" value="PCNA"/>
    <property type="match status" value="1"/>
</dbReference>
<dbReference type="SUPFAM" id="SSF55979">
    <property type="entry name" value="DNA clamp"/>
    <property type="match status" value="2"/>
</dbReference>
<dbReference type="GO" id="GO:0043626">
    <property type="term" value="C:PCNA complex"/>
    <property type="evidence" value="ECO:0007669"/>
    <property type="project" value="TreeGrafter"/>
</dbReference>
<evidence type="ECO:0000259" key="4">
    <source>
        <dbReference type="Pfam" id="PF02747"/>
    </source>
</evidence>
<evidence type="ECO:0000256" key="1">
    <source>
        <dbReference type="ARBA" id="ARBA00010462"/>
    </source>
</evidence>
<dbReference type="GO" id="GO:0003677">
    <property type="term" value="F:DNA binding"/>
    <property type="evidence" value="ECO:0007669"/>
    <property type="project" value="UniProtKB-KW"/>
</dbReference>
<organism evidence="5">
    <name type="scientific">viral metagenome</name>
    <dbReference type="NCBI Taxonomy" id="1070528"/>
    <lineage>
        <taxon>unclassified sequences</taxon>
        <taxon>metagenomes</taxon>
        <taxon>organismal metagenomes</taxon>
    </lineage>
</organism>
<dbReference type="GO" id="GO:0006275">
    <property type="term" value="P:regulation of DNA replication"/>
    <property type="evidence" value="ECO:0007669"/>
    <property type="project" value="InterPro"/>
</dbReference>
<dbReference type="InterPro" id="IPR046938">
    <property type="entry name" value="DNA_clamp_sf"/>
</dbReference>
<dbReference type="PANTHER" id="PTHR11352">
    <property type="entry name" value="PROLIFERATING CELL NUCLEAR ANTIGEN"/>
    <property type="match status" value="1"/>
</dbReference>
<evidence type="ECO:0000256" key="2">
    <source>
        <dbReference type="ARBA" id="ARBA00023125"/>
    </source>
</evidence>
<dbReference type="GO" id="GO:0030337">
    <property type="term" value="F:DNA polymerase processivity factor activity"/>
    <property type="evidence" value="ECO:0007669"/>
    <property type="project" value="InterPro"/>
</dbReference>
<dbReference type="GO" id="GO:0006298">
    <property type="term" value="P:mismatch repair"/>
    <property type="evidence" value="ECO:0007669"/>
    <property type="project" value="TreeGrafter"/>
</dbReference>
<protein>
    <recommendedName>
        <fullName evidence="6">Proliferating cell nuclear antigen PCNA N-terminal domain-containing protein</fullName>
    </recommendedName>
</protein>
<name>A0A6C0EJV3_9ZZZZ</name>
<evidence type="ECO:0008006" key="6">
    <source>
        <dbReference type="Google" id="ProtNLM"/>
    </source>
</evidence>
<dbReference type="PRINTS" id="PR00339">
    <property type="entry name" value="PCNACYCLIN"/>
</dbReference>
<dbReference type="InterPro" id="IPR000730">
    <property type="entry name" value="Pr_cel_nuc_antig"/>
</dbReference>
<proteinExistence type="inferred from homology"/>
<dbReference type="InterPro" id="IPR022649">
    <property type="entry name" value="Pr_cel_nuc_antig_C"/>
</dbReference>
<dbReference type="PANTHER" id="PTHR11352:SF0">
    <property type="entry name" value="PROLIFERATING CELL NUCLEAR ANTIGEN"/>
    <property type="match status" value="1"/>
</dbReference>
<dbReference type="HAMAP" id="MF_00317">
    <property type="entry name" value="DNApol_clamp_arch"/>
    <property type="match status" value="1"/>
</dbReference>
<dbReference type="Pfam" id="PF02747">
    <property type="entry name" value="PCNA_C"/>
    <property type="match status" value="1"/>
</dbReference>
<accession>A0A6C0EJV3</accession>
<feature type="domain" description="Proliferating cell nuclear antigen PCNA C-terminal" evidence="4">
    <location>
        <begin position="146"/>
        <end position="270"/>
    </location>
</feature>
<dbReference type="GO" id="GO:0006272">
    <property type="term" value="P:leading strand elongation"/>
    <property type="evidence" value="ECO:0007669"/>
    <property type="project" value="TreeGrafter"/>
</dbReference>
<reference evidence="5" key="1">
    <citation type="journal article" date="2020" name="Nature">
        <title>Giant virus diversity and host interactions through global metagenomics.</title>
        <authorList>
            <person name="Schulz F."/>
            <person name="Roux S."/>
            <person name="Paez-Espino D."/>
            <person name="Jungbluth S."/>
            <person name="Walsh D.A."/>
            <person name="Denef V.J."/>
            <person name="McMahon K.D."/>
            <person name="Konstantinidis K.T."/>
            <person name="Eloe-Fadrosh E.A."/>
            <person name="Kyrpides N.C."/>
            <person name="Woyke T."/>
        </authorList>
    </citation>
    <scope>NUCLEOTIDE SEQUENCE</scope>
    <source>
        <strain evidence="5">GVMAG-M-3300001351-8</strain>
    </source>
</reference>
<dbReference type="InterPro" id="IPR022648">
    <property type="entry name" value="Pr_cel_nuc_antig_N"/>
</dbReference>
<keyword evidence="2" id="KW-0238">DNA-binding</keyword>
<feature type="domain" description="Proliferating cell nuclear antigen PCNA N-terminal" evidence="3">
    <location>
        <begin position="18"/>
        <end position="140"/>
    </location>
</feature>
<dbReference type="EMBL" id="MN738867">
    <property type="protein sequence ID" value="QHT29002.1"/>
    <property type="molecule type" value="Genomic_DNA"/>
</dbReference>